<feature type="region of interest" description="Disordered" evidence="1">
    <location>
        <begin position="112"/>
        <end position="179"/>
    </location>
</feature>
<comment type="caution">
    <text evidence="2">The sequence shown here is derived from an EMBL/GenBank/DDBJ whole genome shotgun (WGS) entry which is preliminary data.</text>
</comment>
<feature type="compositionally biased region" description="Low complexity" evidence="1">
    <location>
        <begin position="437"/>
        <end position="453"/>
    </location>
</feature>
<dbReference type="Proteomes" id="UP000321567">
    <property type="component" value="Unassembled WGS sequence"/>
</dbReference>
<dbReference type="PANTHER" id="PTHR11102">
    <property type="entry name" value="SEL-1-LIKE PROTEIN"/>
    <property type="match status" value="1"/>
</dbReference>
<dbReference type="SUPFAM" id="SSF81901">
    <property type="entry name" value="HCP-like"/>
    <property type="match status" value="1"/>
</dbReference>
<organism evidence="2 3">
    <name type="scientific">Pararhodospirillum oryzae</name>
    <dbReference type="NCBI Taxonomy" id="478448"/>
    <lineage>
        <taxon>Bacteria</taxon>
        <taxon>Pseudomonadati</taxon>
        <taxon>Pseudomonadota</taxon>
        <taxon>Alphaproteobacteria</taxon>
        <taxon>Rhodospirillales</taxon>
        <taxon>Rhodospirillaceae</taxon>
        <taxon>Pararhodospirillum</taxon>
    </lineage>
</organism>
<feature type="compositionally biased region" description="Low complexity" evidence="1">
    <location>
        <begin position="231"/>
        <end position="241"/>
    </location>
</feature>
<accession>A0A512HBX3</accession>
<dbReference type="SMART" id="SM00671">
    <property type="entry name" value="SEL1"/>
    <property type="match status" value="2"/>
</dbReference>
<protein>
    <recommendedName>
        <fullName evidence="4">SPOR domain-containing protein</fullName>
    </recommendedName>
</protein>
<feature type="compositionally biased region" description="Pro residues" evidence="1">
    <location>
        <begin position="131"/>
        <end position="147"/>
    </location>
</feature>
<proteinExistence type="predicted"/>
<dbReference type="InterPro" id="IPR050767">
    <property type="entry name" value="Sel1_AlgK"/>
</dbReference>
<dbReference type="AlphaFoldDB" id="A0A512HBX3"/>
<dbReference type="EMBL" id="BJZO01000134">
    <property type="protein sequence ID" value="GEO82949.1"/>
    <property type="molecule type" value="Genomic_DNA"/>
</dbReference>
<feature type="region of interest" description="Disordered" evidence="1">
    <location>
        <begin position="429"/>
        <end position="453"/>
    </location>
</feature>
<reference evidence="2 3" key="1">
    <citation type="submission" date="2019-07" db="EMBL/GenBank/DDBJ databases">
        <title>Whole genome shotgun sequence of Rhodospirillum oryzae NBRC 107573.</title>
        <authorList>
            <person name="Hosoyama A."/>
            <person name="Uohara A."/>
            <person name="Ohji S."/>
            <person name="Ichikawa N."/>
        </authorList>
    </citation>
    <scope>NUCLEOTIDE SEQUENCE [LARGE SCALE GENOMIC DNA]</scope>
    <source>
        <strain evidence="2 3">NBRC 107573</strain>
    </source>
</reference>
<sequence>MFRDGVLLGAGALALAVWATGPAGVLAGQGPPLAAQLGAYEGTERARLAWSLYLAKGGAPGPGPVYCPTAGGRMIRILLPVSVVEEAQAACQAAREAGLDCLVVDAPPCARADTASASRAGDRPKSRAFRPSPPPPVVAGTPAPTPSNLPASAASAGPVPAPPSTPSNPPPPAAASAAAPIASTPATLFEGPAAETGLPVTVPATAAPVVAVPVVAAPVAAAPASAAVERSPAGQAPGSAAAPPPARQPGAAASVPGPDPSPPAVASPAPVPEAIAPPPRARAARATPIETAPDTEPQGHAVAAGDSSPPNDPLRTASAAIQQGRFDEAVALLRPLADAGSAPARYNLALMYASGRGVPRDVKEAFSLTLQAARAGLASAQNNLGIMYLTGQGTPMDEREALRWLNMAAANGHPLAKRNLAALIDRRLDEDASRSGAQAPAALPEETPAPLRP</sequence>
<feature type="compositionally biased region" description="Pro residues" evidence="1">
    <location>
        <begin position="257"/>
        <end position="280"/>
    </location>
</feature>
<evidence type="ECO:0008006" key="4">
    <source>
        <dbReference type="Google" id="ProtNLM"/>
    </source>
</evidence>
<name>A0A512HBX3_9PROT</name>
<dbReference type="Pfam" id="PF08238">
    <property type="entry name" value="Sel1"/>
    <property type="match status" value="2"/>
</dbReference>
<feature type="region of interest" description="Disordered" evidence="1">
    <location>
        <begin position="231"/>
        <end position="315"/>
    </location>
</feature>
<keyword evidence="3" id="KW-1185">Reference proteome</keyword>
<dbReference type="InterPro" id="IPR006597">
    <property type="entry name" value="Sel1-like"/>
</dbReference>
<feature type="compositionally biased region" description="Pro residues" evidence="1">
    <location>
        <begin position="159"/>
        <end position="173"/>
    </location>
</feature>
<evidence type="ECO:0000313" key="2">
    <source>
        <dbReference type="EMBL" id="GEO82949.1"/>
    </source>
</evidence>
<dbReference type="InterPro" id="IPR011990">
    <property type="entry name" value="TPR-like_helical_dom_sf"/>
</dbReference>
<dbReference type="Gene3D" id="1.25.40.10">
    <property type="entry name" value="Tetratricopeptide repeat domain"/>
    <property type="match status" value="1"/>
</dbReference>
<evidence type="ECO:0000256" key="1">
    <source>
        <dbReference type="SAM" id="MobiDB-lite"/>
    </source>
</evidence>
<dbReference type="PANTHER" id="PTHR11102:SF160">
    <property type="entry name" value="ERAD-ASSOCIATED E3 UBIQUITIN-PROTEIN LIGASE COMPONENT HRD3"/>
    <property type="match status" value="1"/>
</dbReference>
<evidence type="ECO:0000313" key="3">
    <source>
        <dbReference type="Proteomes" id="UP000321567"/>
    </source>
</evidence>
<gene>
    <name evidence="2" type="ORF">ROR02_30800</name>
</gene>